<gene>
    <name evidence="2" type="ORF">EV202_12733</name>
</gene>
<name>A0A4R2LSL7_9BACE</name>
<dbReference type="EMBL" id="SLXB01000027">
    <property type="protein sequence ID" value="TCO88150.1"/>
    <property type="molecule type" value="Genomic_DNA"/>
</dbReference>
<dbReference type="Proteomes" id="UP000295600">
    <property type="component" value="Unassembled WGS sequence"/>
</dbReference>
<organism evidence="2 3">
    <name type="scientific">Prevotella heparinolytica</name>
    <dbReference type="NCBI Taxonomy" id="28113"/>
    <lineage>
        <taxon>Bacteria</taxon>
        <taxon>Pseudomonadati</taxon>
        <taxon>Bacteroidota</taxon>
        <taxon>Bacteroidia</taxon>
        <taxon>Bacteroidales</taxon>
        <taxon>Bacteroidaceae</taxon>
        <taxon>Bacteroides</taxon>
    </lineage>
</organism>
<evidence type="ECO:0000313" key="3">
    <source>
        <dbReference type="Proteomes" id="UP000295600"/>
    </source>
</evidence>
<accession>A0A4R2LSL7</accession>
<dbReference type="RefSeq" id="WP_131927277.1">
    <property type="nucleotide sequence ID" value="NZ_SLXB01000027.1"/>
</dbReference>
<proteinExistence type="predicted"/>
<feature type="region of interest" description="Disordered" evidence="1">
    <location>
        <begin position="19"/>
        <end position="56"/>
    </location>
</feature>
<evidence type="ECO:0000256" key="1">
    <source>
        <dbReference type="SAM" id="MobiDB-lite"/>
    </source>
</evidence>
<reference evidence="2 3" key="1">
    <citation type="submission" date="2019-03" db="EMBL/GenBank/DDBJ databases">
        <title>Genomic Encyclopedia of Type Strains, Phase IV (KMG-IV): sequencing the most valuable type-strain genomes for metagenomic binning, comparative biology and taxonomic classification.</title>
        <authorList>
            <person name="Goeker M."/>
        </authorList>
    </citation>
    <scope>NUCLEOTIDE SEQUENCE [LARGE SCALE GENOMIC DNA]</scope>
    <source>
        <strain evidence="2 3">DSM 23917</strain>
    </source>
</reference>
<feature type="compositionally biased region" description="Basic and acidic residues" evidence="1">
    <location>
        <begin position="31"/>
        <end position="56"/>
    </location>
</feature>
<comment type="caution">
    <text evidence="2">The sequence shown here is derived from an EMBL/GenBank/DDBJ whole genome shotgun (WGS) entry which is preliminary data.</text>
</comment>
<protein>
    <submittedName>
        <fullName evidence="2">Uncharacterized protein</fullName>
    </submittedName>
</protein>
<dbReference type="AlphaFoldDB" id="A0A4R2LSL7"/>
<evidence type="ECO:0000313" key="2">
    <source>
        <dbReference type="EMBL" id="TCO88150.1"/>
    </source>
</evidence>
<sequence length="162" mass="18737">MEKQTVKIGTELVKAVEKMKEAVKETSVQKSEAKENKETKEPKPGKPQKKQDKAAELQADIERKTKELQKCLAELERKKELSRNRTAFIDALEKLEDASAKIKEEQAFDSRVYKLRFVDGGAYNSNEIFSISNRYIIEEFVAFIQNRIAKKIEEIELRLISE</sequence>